<feature type="region of interest" description="Disordered" evidence="1">
    <location>
        <begin position="98"/>
        <end position="121"/>
    </location>
</feature>
<dbReference type="PANTHER" id="PTHR47843:SF2">
    <property type="entry name" value="BTB DOMAIN-CONTAINING PROTEIN"/>
    <property type="match status" value="1"/>
</dbReference>
<dbReference type="Proteomes" id="UP000247233">
    <property type="component" value="Unassembled WGS sequence"/>
</dbReference>
<dbReference type="OrthoDB" id="6359816at2759"/>
<gene>
    <name evidence="2" type="ORF">BO70DRAFT_429021</name>
</gene>
<accession>A0A317W9W0</accession>
<dbReference type="VEuPathDB" id="FungiDB:BO70DRAFT_429021"/>
<organism evidence="2 3">
    <name type="scientific">Aspergillus heteromorphus CBS 117.55</name>
    <dbReference type="NCBI Taxonomy" id="1448321"/>
    <lineage>
        <taxon>Eukaryota</taxon>
        <taxon>Fungi</taxon>
        <taxon>Dikarya</taxon>
        <taxon>Ascomycota</taxon>
        <taxon>Pezizomycotina</taxon>
        <taxon>Eurotiomycetes</taxon>
        <taxon>Eurotiomycetidae</taxon>
        <taxon>Eurotiales</taxon>
        <taxon>Aspergillaceae</taxon>
        <taxon>Aspergillus</taxon>
        <taxon>Aspergillus subgen. Circumdati</taxon>
    </lineage>
</organism>
<dbReference type="AlphaFoldDB" id="A0A317W9W0"/>
<proteinExistence type="predicted"/>
<dbReference type="PANTHER" id="PTHR47843">
    <property type="entry name" value="BTB DOMAIN-CONTAINING PROTEIN-RELATED"/>
    <property type="match status" value="1"/>
</dbReference>
<sequence length="273" mass="30417">MSVSKKPSYYEFLSSGTVSLCTRSSTRSFQIHRALLDSKCKVMRKALNSGFSEARENKYTCEDTADGTLARFVEWAYRGDYVDPLKPPAVGQMRLPPPLGPMKADTGSGVPSTNDDEPAGEEVDGAKLTAYNYLLVTHVRVYIFAQVYLIDELRYLAYCKLTGCLIEMHIPVDSNQQLAVINMLHLAFGKIPANDELLSWLAQYASYYVEQLRQHPCFDLLLRTCPALGASMMNSLQPSLQPPWQSGKQTESILPCQPANKLLLLSLVDNPPD</sequence>
<dbReference type="RefSeq" id="XP_025399673.1">
    <property type="nucleotide sequence ID" value="XM_025548032.1"/>
</dbReference>
<dbReference type="STRING" id="1448321.A0A317W9W0"/>
<dbReference type="Gene3D" id="3.30.710.10">
    <property type="entry name" value="Potassium Channel Kv1.1, Chain A"/>
    <property type="match status" value="1"/>
</dbReference>
<dbReference type="CDD" id="cd18186">
    <property type="entry name" value="BTB_POZ_ZBTB_KLHL-like"/>
    <property type="match status" value="1"/>
</dbReference>
<dbReference type="EMBL" id="MSFL01000011">
    <property type="protein sequence ID" value="PWY82959.1"/>
    <property type="molecule type" value="Genomic_DNA"/>
</dbReference>
<protein>
    <recommendedName>
        <fullName evidence="4">BTB domain-containing protein</fullName>
    </recommendedName>
</protein>
<reference evidence="2 3" key="1">
    <citation type="submission" date="2016-12" db="EMBL/GenBank/DDBJ databases">
        <title>The genomes of Aspergillus section Nigri reveals drivers in fungal speciation.</title>
        <authorList>
            <consortium name="DOE Joint Genome Institute"/>
            <person name="Vesth T.C."/>
            <person name="Nybo J."/>
            <person name="Theobald S."/>
            <person name="Brandl J."/>
            <person name="Frisvad J.C."/>
            <person name="Nielsen K.F."/>
            <person name="Lyhne E.K."/>
            <person name="Kogle M.E."/>
            <person name="Kuo A."/>
            <person name="Riley R."/>
            <person name="Clum A."/>
            <person name="Nolan M."/>
            <person name="Lipzen A."/>
            <person name="Salamov A."/>
            <person name="Henrissat B."/>
            <person name="Wiebenga A."/>
            <person name="De Vries R.P."/>
            <person name="Grigoriev I.V."/>
            <person name="Mortensen U.H."/>
            <person name="Andersen M.R."/>
            <person name="Baker S.E."/>
        </authorList>
    </citation>
    <scope>NUCLEOTIDE SEQUENCE [LARGE SCALE GENOMIC DNA]</scope>
    <source>
        <strain evidence="2 3">CBS 117.55</strain>
    </source>
</reference>
<name>A0A317W9W0_9EURO</name>
<dbReference type="InterPro" id="IPR011333">
    <property type="entry name" value="SKP1/BTB/POZ_sf"/>
</dbReference>
<comment type="caution">
    <text evidence="2">The sequence shown here is derived from an EMBL/GenBank/DDBJ whole genome shotgun (WGS) entry which is preliminary data.</text>
</comment>
<evidence type="ECO:0008006" key="4">
    <source>
        <dbReference type="Google" id="ProtNLM"/>
    </source>
</evidence>
<dbReference type="GeneID" id="37070269"/>
<evidence type="ECO:0000313" key="2">
    <source>
        <dbReference type="EMBL" id="PWY82959.1"/>
    </source>
</evidence>
<evidence type="ECO:0000256" key="1">
    <source>
        <dbReference type="SAM" id="MobiDB-lite"/>
    </source>
</evidence>
<evidence type="ECO:0000313" key="3">
    <source>
        <dbReference type="Proteomes" id="UP000247233"/>
    </source>
</evidence>
<keyword evidence="3" id="KW-1185">Reference proteome</keyword>